<evidence type="ECO:0000256" key="4">
    <source>
        <dbReference type="ARBA" id="ARBA00022963"/>
    </source>
</evidence>
<evidence type="ECO:0000256" key="2">
    <source>
        <dbReference type="ARBA" id="ARBA00022729"/>
    </source>
</evidence>
<dbReference type="SUPFAM" id="SSF53474">
    <property type="entry name" value="alpha/beta-Hydrolases"/>
    <property type="match status" value="1"/>
</dbReference>
<name>D6X0Z3_TRICA</name>
<feature type="domain" description="AB hydrolase-1" evidence="9">
    <location>
        <begin position="89"/>
        <end position="236"/>
    </location>
</feature>
<evidence type="ECO:0000313" key="10">
    <source>
        <dbReference type="EMBL" id="EFA09531.2"/>
    </source>
</evidence>
<dbReference type="OMA" id="WYSENDI"/>
<dbReference type="EMBL" id="KQ971372">
    <property type="protein sequence ID" value="EFA09531.2"/>
    <property type="molecule type" value="Genomic_DNA"/>
</dbReference>
<dbReference type="Gene3D" id="3.40.50.1820">
    <property type="entry name" value="alpha/beta hydrolase"/>
    <property type="match status" value="1"/>
</dbReference>
<dbReference type="InParanoid" id="D6X0Z3"/>
<feature type="signal peptide" evidence="8">
    <location>
        <begin position="1"/>
        <end position="17"/>
    </location>
</feature>
<keyword evidence="5" id="KW-0443">Lipid metabolism</keyword>
<evidence type="ECO:0000256" key="8">
    <source>
        <dbReference type="SAM" id="SignalP"/>
    </source>
</evidence>
<dbReference type="Proteomes" id="UP000007266">
    <property type="component" value="Linkage group 9"/>
</dbReference>
<evidence type="ECO:0000256" key="1">
    <source>
        <dbReference type="ARBA" id="ARBA00010701"/>
    </source>
</evidence>
<dbReference type="HOGENOM" id="CLU_010974_0_3_1"/>
<keyword evidence="4 7" id="KW-0442">Lipid degradation</keyword>
<keyword evidence="3 7" id="KW-0378">Hydrolase</keyword>
<organism evidence="10 11">
    <name type="scientific">Tribolium castaneum</name>
    <name type="common">Red flour beetle</name>
    <dbReference type="NCBI Taxonomy" id="7070"/>
    <lineage>
        <taxon>Eukaryota</taxon>
        <taxon>Metazoa</taxon>
        <taxon>Ecdysozoa</taxon>
        <taxon>Arthropoda</taxon>
        <taxon>Hexapoda</taxon>
        <taxon>Insecta</taxon>
        <taxon>Pterygota</taxon>
        <taxon>Neoptera</taxon>
        <taxon>Endopterygota</taxon>
        <taxon>Coleoptera</taxon>
        <taxon>Polyphaga</taxon>
        <taxon>Cucujiformia</taxon>
        <taxon>Tenebrionidae</taxon>
        <taxon>Tenebrionidae incertae sedis</taxon>
        <taxon>Tribolium</taxon>
    </lineage>
</organism>
<reference evidence="10 11" key="2">
    <citation type="journal article" date="2010" name="Nucleic Acids Res.">
        <title>BeetleBase in 2010: revisions to provide comprehensive genomic information for Tribolium castaneum.</title>
        <authorList>
            <person name="Kim H.S."/>
            <person name="Murphy T."/>
            <person name="Xia J."/>
            <person name="Caragea D."/>
            <person name="Park Y."/>
            <person name="Beeman R.W."/>
            <person name="Lorenzen M.D."/>
            <person name="Butcher S."/>
            <person name="Manak J.R."/>
            <person name="Brown S.J."/>
        </authorList>
    </citation>
    <scope>GENOME REANNOTATION</scope>
    <source>
        <strain evidence="10 11">Georgia GA2</strain>
    </source>
</reference>
<protein>
    <recommendedName>
        <fullName evidence="7">Lipase</fullName>
    </recommendedName>
</protein>
<dbReference type="GO" id="GO:0016042">
    <property type="term" value="P:lipid catabolic process"/>
    <property type="evidence" value="ECO:0007669"/>
    <property type="project" value="UniProtKB-KW"/>
</dbReference>
<feature type="chain" id="PRO_5007310883" description="Lipase" evidence="8">
    <location>
        <begin position="18"/>
        <end position="393"/>
    </location>
</feature>
<evidence type="ECO:0000256" key="5">
    <source>
        <dbReference type="ARBA" id="ARBA00023098"/>
    </source>
</evidence>
<keyword evidence="6" id="KW-0325">Glycoprotein</keyword>
<dbReference type="STRING" id="7070.D6X0Z3"/>
<evidence type="ECO:0000259" key="9">
    <source>
        <dbReference type="Pfam" id="PF00561"/>
    </source>
</evidence>
<dbReference type="InterPro" id="IPR000073">
    <property type="entry name" value="AB_hydrolase_1"/>
</dbReference>
<evidence type="ECO:0000256" key="3">
    <source>
        <dbReference type="ARBA" id="ARBA00022801"/>
    </source>
</evidence>
<sequence length="393" mass="44777">MNPKSLVFFSIIQLCFSQNRNNVCKNFADYSNLPFSRNCWYDPDVFATPEQIAHNHGFEFQNHKIETEDGYYLTIFRIQDKFKNDGNKPPILLHHGLGSNAMSFLGFGNQSLAFYLARNGFDVWLANHRGNNFSKGHARLKMSNPKFWDFSFHEMAIYDIPAVVEFIAEKNGNGTKIIYVGHSMGTTIGFIYASLKKEHAEKFLKGVVALAPTTSLNYGVTIVKAFKEQLNQLVQNLLQNNITVMFPAPEKFSRLYAVPICVQFTALCLTVLNLFGGRDEGEFTPEYLLVGLSHHPGRTSLKCFAHYLQFTFSQKFEQYDYGVEKNLQVYKSQSPPIYPLSNISIPVHLFYGLNDPFAGREDVESIYNQLKMTEKSINVIPENGGIKLYSTNR</sequence>
<evidence type="ECO:0000313" key="11">
    <source>
        <dbReference type="Proteomes" id="UP000007266"/>
    </source>
</evidence>
<evidence type="ECO:0000256" key="6">
    <source>
        <dbReference type="ARBA" id="ARBA00023180"/>
    </source>
</evidence>
<reference evidence="10 11" key="1">
    <citation type="journal article" date="2008" name="Nature">
        <title>The genome of the model beetle and pest Tribolium castaneum.</title>
        <authorList>
            <consortium name="Tribolium Genome Sequencing Consortium"/>
            <person name="Richards S."/>
            <person name="Gibbs R.A."/>
            <person name="Weinstock G.M."/>
            <person name="Brown S.J."/>
            <person name="Denell R."/>
            <person name="Beeman R.W."/>
            <person name="Gibbs R."/>
            <person name="Beeman R.W."/>
            <person name="Brown S.J."/>
            <person name="Bucher G."/>
            <person name="Friedrich M."/>
            <person name="Grimmelikhuijzen C.J."/>
            <person name="Klingler M."/>
            <person name="Lorenzen M."/>
            <person name="Richards S."/>
            <person name="Roth S."/>
            <person name="Schroder R."/>
            <person name="Tautz D."/>
            <person name="Zdobnov E.M."/>
            <person name="Muzny D."/>
            <person name="Gibbs R.A."/>
            <person name="Weinstock G.M."/>
            <person name="Attaway T."/>
            <person name="Bell S."/>
            <person name="Buhay C.J."/>
            <person name="Chandrabose M.N."/>
            <person name="Chavez D."/>
            <person name="Clerk-Blankenburg K.P."/>
            <person name="Cree A."/>
            <person name="Dao M."/>
            <person name="Davis C."/>
            <person name="Chacko J."/>
            <person name="Dinh H."/>
            <person name="Dugan-Rocha S."/>
            <person name="Fowler G."/>
            <person name="Garner T.T."/>
            <person name="Garnes J."/>
            <person name="Gnirke A."/>
            <person name="Hawes A."/>
            <person name="Hernandez J."/>
            <person name="Hines S."/>
            <person name="Holder M."/>
            <person name="Hume J."/>
            <person name="Jhangiani S.N."/>
            <person name="Joshi V."/>
            <person name="Khan Z.M."/>
            <person name="Jackson L."/>
            <person name="Kovar C."/>
            <person name="Kowis A."/>
            <person name="Lee S."/>
            <person name="Lewis L.R."/>
            <person name="Margolis J."/>
            <person name="Morgan M."/>
            <person name="Nazareth L.V."/>
            <person name="Nguyen N."/>
            <person name="Okwuonu G."/>
            <person name="Parker D."/>
            <person name="Richards S."/>
            <person name="Ruiz S.J."/>
            <person name="Santibanez J."/>
            <person name="Savard J."/>
            <person name="Scherer S.E."/>
            <person name="Schneider B."/>
            <person name="Sodergren E."/>
            <person name="Tautz D."/>
            <person name="Vattahil S."/>
            <person name="Villasana D."/>
            <person name="White C.S."/>
            <person name="Wright R."/>
            <person name="Park Y."/>
            <person name="Beeman R.W."/>
            <person name="Lord J."/>
            <person name="Oppert B."/>
            <person name="Lorenzen M."/>
            <person name="Brown S."/>
            <person name="Wang L."/>
            <person name="Savard J."/>
            <person name="Tautz D."/>
            <person name="Richards S."/>
            <person name="Weinstock G."/>
            <person name="Gibbs R.A."/>
            <person name="Liu Y."/>
            <person name="Worley K."/>
            <person name="Weinstock G."/>
            <person name="Elsik C.G."/>
            <person name="Reese J.T."/>
            <person name="Elhaik E."/>
            <person name="Landan G."/>
            <person name="Graur D."/>
            <person name="Arensburger P."/>
            <person name="Atkinson P."/>
            <person name="Beeman R.W."/>
            <person name="Beidler J."/>
            <person name="Brown S.J."/>
            <person name="Demuth J.P."/>
            <person name="Drury D.W."/>
            <person name="Du Y.Z."/>
            <person name="Fujiwara H."/>
            <person name="Lorenzen M."/>
            <person name="Maselli V."/>
            <person name="Osanai M."/>
            <person name="Park Y."/>
            <person name="Robertson H.M."/>
            <person name="Tu Z."/>
            <person name="Wang J.J."/>
            <person name="Wang S."/>
            <person name="Richards S."/>
            <person name="Song H."/>
            <person name="Zhang L."/>
            <person name="Sodergren E."/>
            <person name="Werner D."/>
            <person name="Stanke M."/>
            <person name="Morgenstern B."/>
            <person name="Solovyev V."/>
            <person name="Kosarev P."/>
            <person name="Brown G."/>
            <person name="Chen H.C."/>
            <person name="Ermolaeva O."/>
            <person name="Hlavina W."/>
            <person name="Kapustin Y."/>
            <person name="Kiryutin B."/>
            <person name="Kitts P."/>
            <person name="Maglott D."/>
            <person name="Pruitt K."/>
            <person name="Sapojnikov V."/>
            <person name="Souvorov A."/>
            <person name="Mackey A.J."/>
            <person name="Waterhouse R.M."/>
            <person name="Wyder S."/>
            <person name="Zdobnov E.M."/>
            <person name="Zdobnov E.M."/>
            <person name="Wyder S."/>
            <person name="Kriventseva E.V."/>
            <person name="Kadowaki T."/>
            <person name="Bork P."/>
            <person name="Aranda M."/>
            <person name="Bao R."/>
            <person name="Beermann A."/>
            <person name="Berns N."/>
            <person name="Bolognesi R."/>
            <person name="Bonneton F."/>
            <person name="Bopp D."/>
            <person name="Brown S.J."/>
            <person name="Bucher G."/>
            <person name="Butts T."/>
            <person name="Chaumot A."/>
            <person name="Denell R.E."/>
            <person name="Ferrier D.E."/>
            <person name="Friedrich M."/>
            <person name="Gordon C.M."/>
            <person name="Jindra M."/>
            <person name="Klingler M."/>
            <person name="Lan Q."/>
            <person name="Lattorff H.M."/>
            <person name="Laudet V."/>
            <person name="von Levetsow C."/>
            <person name="Liu Z."/>
            <person name="Lutz R."/>
            <person name="Lynch J.A."/>
            <person name="da Fonseca R.N."/>
            <person name="Posnien N."/>
            <person name="Reuter R."/>
            <person name="Roth S."/>
            <person name="Savard J."/>
            <person name="Schinko J.B."/>
            <person name="Schmitt C."/>
            <person name="Schoppmeier M."/>
            <person name="Schroder R."/>
            <person name="Shippy T.D."/>
            <person name="Simonnet F."/>
            <person name="Marques-Souza H."/>
            <person name="Tautz D."/>
            <person name="Tomoyasu Y."/>
            <person name="Trauner J."/>
            <person name="Van der Zee M."/>
            <person name="Vervoort M."/>
            <person name="Wittkopp N."/>
            <person name="Wimmer E.A."/>
            <person name="Yang X."/>
            <person name="Jones A.K."/>
            <person name="Sattelle D.B."/>
            <person name="Ebert P.R."/>
            <person name="Nelson D."/>
            <person name="Scott J.G."/>
            <person name="Beeman R.W."/>
            <person name="Muthukrishnan S."/>
            <person name="Kramer K.J."/>
            <person name="Arakane Y."/>
            <person name="Beeman R.W."/>
            <person name="Zhu Q."/>
            <person name="Hogenkamp D."/>
            <person name="Dixit R."/>
            <person name="Oppert B."/>
            <person name="Jiang H."/>
            <person name="Zou Z."/>
            <person name="Marshall J."/>
            <person name="Elpidina E."/>
            <person name="Vinokurov K."/>
            <person name="Oppert C."/>
            <person name="Zou Z."/>
            <person name="Evans J."/>
            <person name="Lu Z."/>
            <person name="Zhao P."/>
            <person name="Sumathipala N."/>
            <person name="Altincicek B."/>
            <person name="Vilcinskas A."/>
            <person name="Williams M."/>
            <person name="Hultmark D."/>
            <person name="Hetru C."/>
            <person name="Jiang H."/>
            <person name="Grimmelikhuijzen C.J."/>
            <person name="Hauser F."/>
            <person name="Cazzamali G."/>
            <person name="Williamson M."/>
            <person name="Park Y."/>
            <person name="Li B."/>
            <person name="Tanaka Y."/>
            <person name="Predel R."/>
            <person name="Neupert S."/>
            <person name="Schachtner J."/>
            <person name="Verleyen P."/>
            <person name="Raible F."/>
            <person name="Bork P."/>
            <person name="Friedrich M."/>
            <person name="Walden K.K."/>
            <person name="Robertson H.M."/>
            <person name="Angeli S."/>
            <person name="Foret S."/>
            <person name="Bucher G."/>
            <person name="Schuetz S."/>
            <person name="Maleszka R."/>
            <person name="Wimmer E.A."/>
            <person name="Beeman R.W."/>
            <person name="Lorenzen M."/>
            <person name="Tomoyasu Y."/>
            <person name="Miller S.C."/>
            <person name="Grossmann D."/>
            <person name="Bucher G."/>
        </authorList>
    </citation>
    <scope>NUCLEOTIDE SEQUENCE [LARGE SCALE GENOMIC DNA]</scope>
    <source>
        <strain evidence="10 11">Georgia GA2</strain>
    </source>
</reference>
<accession>D6X0Z3</accession>
<dbReference type="PIRSF" id="PIRSF000862">
    <property type="entry name" value="Steryl_ester_lip"/>
    <property type="match status" value="1"/>
</dbReference>
<dbReference type="FunFam" id="3.40.50.1820:FF:000057">
    <property type="entry name" value="Lipase"/>
    <property type="match status" value="1"/>
</dbReference>
<dbReference type="PANTHER" id="PTHR11005">
    <property type="entry name" value="LYSOSOMAL ACID LIPASE-RELATED"/>
    <property type="match status" value="1"/>
</dbReference>
<dbReference type="InterPro" id="IPR029058">
    <property type="entry name" value="AB_hydrolase_fold"/>
</dbReference>
<proteinExistence type="inferred from homology"/>
<gene>
    <name evidence="10" type="primary">AUGUSTUS-3.0.2_11635</name>
    <name evidence="10" type="ORF">TcasGA2_TC011635</name>
</gene>
<dbReference type="Pfam" id="PF00561">
    <property type="entry name" value="Abhydrolase_1"/>
    <property type="match status" value="1"/>
</dbReference>
<comment type="similarity">
    <text evidence="1 7">Belongs to the AB hydrolase superfamily. Lipase family.</text>
</comment>
<dbReference type="AlphaFoldDB" id="D6X0Z3"/>
<keyword evidence="11" id="KW-1185">Reference proteome</keyword>
<dbReference type="GO" id="GO:0016298">
    <property type="term" value="F:lipase activity"/>
    <property type="evidence" value="ECO:0000318"/>
    <property type="project" value="GO_Central"/>
</dbReference>
<dbReference type="InterPro" id="IPR025483">
    <property type="entry name" value="Lipase_euk"/>
</dbReference>
<keyword evidence="2 8" id="KW-0732">Signal</keyword>
<dbReference type="GO" id="GO:0006629">
    <property type="term" value="P:lipid metabolic process"/>
    <property type="evidence" value="ECO:0000318"/>
    <property type="project" value="GO_Central"/>
</dbReference>
<evidence type="ECO:0000256" key="7">
    <source>
        <dbReference type="PIRNR" id="PIRNR000862"/>
    </source>
</evidence>